<dbReference type="EnsemblMetazoa" id="GAUT034715-RA">
    <property type="protein sequence ID" value="GAUT034715-PA"/>
    <property type="gene ID" value="GAUT034715"/>
</dbReference>
<dbReference type="AlphaFoldDB" id="A0A1A9VEF7"/>
<evidence type="ECO:0000313" key="2">
    <source>
        <dbReference type="Proteomes" id="UP000078200"/>
    </source>
</evidence>
<protein>
    <submittedName>
        <fullName evidence="1">Uncharacterized protein</fullName>
    </submittedName>
</protein>
<dbReference type="VEuPathDB" id="VectorBase:GAUT034715"/>
<reference evidence="1" key="1">
    <citation type="submission" date="2020-05" db="UniProtKB">
        <authorList>
            <consortium name="EnsemblMetazoa"/>
        </authorList>
    </citation>
    <scope>IDENTIFICATION</scope>
    <source>
        <strain evidence="1">TTRI</strain>
    </source>
</reference>
<organism evidence="1 2">
    <name type="scientific">Glossina austeni</name>
    <name type="common">Savannah tsetse fly</name>
    <dbReference type="NCBI Taxonomy" id="7395"/>
    <lineage>
        <taxon>Eukaryota</taxon>
        <taxon>Metazoa</taxon>
        <taxon>Ecdysozoa</taxon>
        <taxon>Arthropoda</taxon>
        <taxon>Hexapoda</taxon>
        <taxon>Insecta</taxon>
        <taxon>Pterygota</taxon>
        <taxon>Neoptera</taxon>
        <taxon>Endopterygota</taxon>
        <taxon>Diptera</taxon>
        <taxon>Brachycera</taxon>
        <taxon>Muscomorpha</taxon>
        <taxon>Hippoboscoidea</taxon>
        <taxon>Glossinidae</taxon>
        <taxon>Glossina</taxon>
    </lineage>
</organism>
<name>A0A1A9VEF7_GLOAU</name>
<sequence>MKLNYILKLDIKKLETITQYLETPFLARGPQSSGASGCCREQLAPESVYTWVALVHVFSEPLRARTFLEGCWVSMRLSPSRIGAELNARDAVPRFQFWRIIGGRGRGRIQTTPLAAGIGLRDFRESNRIYTPSGPSNIIGGSGKLHLALVLLPQSSLLYASGHSGIPTEDPPYVDLTYSLGPLYASPTGQGAKS</sequence>
<dbReference type="Proteomes" id="UP000078200">
    <property type="component" value="Unassembled WGS sequence"/>
</dbReference>
<accession>A0A1A9VEF7</accession>
<proteinExistence type="predicted"/>
<keyword evidence="2" id="KW-1185">Reference proteome</keyword>
<evidence type="ECO:0000313" key="1">
    <source>
        <dbReference type="EnsemblMetazoa" id="GAUT034715-PA"/>
    </source>
</evidence>